<gene>
    <name evidence="1" type="ORF">LOK49_LG07G03213</name>
</gene>
<sequence length="192" mass="21324">MSSEEEDLMSKFFDWLSLLDCPIDELFRDLISDANINPCSPIVPFTSLHQYQPPSSPKCNLSDTTTTISLSTSTCLSLFAKLITDRSDLESESIELQKLGDEAQLVCLKLSIMKKHVRVTKLSTNEKLDLRLDCFQILQTARSPLQPQAQQNGGSIENGSNVISTCQSHSAIVLSKIEDTGESSKIKSRKKK</sequence>
<comment type="caution">
    <text evidence="1">The sequence shown here is derived from an EMBL/GenBank/DDBJ whole genome shotgun (WGS) entry which is preliminary data.</text>
</comment>
<dbReference type="EMBL" id="CM045764">
    <property type="protein sequence ID" value="KAI8006286.1"/>
    <property type="molecule type" value="Genomic_DNA"/>
</dbReference>
<keyword evidence="2" id="KW-1185">Reference proteome</keyword>
<organism evidence="1 2">
    <name type="scientific">Camellia lanceoleosa</name>
    <dbReference type="NCBI Taxonomy" id="1840588"/>
    <lineage>
        <taxon>Eukaryota</taxon>
        <taxon>Viridiplantae</taxon>
        <taxon>Streptophyta</taxon>
        <taxon>Embryophyta</taxon>
        <taxon>Tracheophyta</taxon>
        <taxon>Spermatophyta</taxon>
        <taxon>Magnoliopsida</taxon>
        <taxon>eudicotyledons</taxon>
        <taxon>Gunneridae</taxon>
        <taxon>Pentapetalae</taxon>
        <taxon>asterids</taxon>
        <taxon>Ericales</taxon>
        <taxon>Theaceae</taxon>
        <taxon>Camellia</taxon>
    </lineage>
</organism>
<evidence type="ECO:0000313" key="1">
    <source>
        <dbReference type="EMBL" id="KAI8006286.1"/>
    </source>
</evidence>
<accession>A0ACC0GZT2</accession>
<protein>
    <submittedName>
        <fullName evidence="1">Uncharacterized protein</fullName>
    </submittedName>
</protein>
<evidence type="ECO:0000313" key="2">
    <source>
        <dbReference type="Proteomes" id="UP001060215"/>
    </source>
</evidence>
<name>A0ACC0GZT2_9ERIC</name>
<proteinExistence type="predicted"/>
<dbReference type="Proteomes" id="UP001060215">
    <property type="component" value="Chromosome 7"/>
</dbReference>
<reference evidence="1 2" key="1">
    <citation type="journal article" date="2022" name="Plant J.">
        <title>Chromosome-level genome of Camellia lanceoleosa provides a valuable resource for understanding genome evolution and self-incompatibility.</title>
        <authorList>
            <person name="Gong W."/>
            <person name="Xiao S."/>
            <person name="Wang L."/>
            <person name="Liao Z."/>
            <person name="Chang Y."/>
            <person name="Mo W."/>
            <person name="Hu G."/>
            <person name="Li W."/>
            <person name="Zhao G."/>
            <person name="Zhu H."/>
            <person name="Hu X."/>
            <person name="Ji K."/>
            <person name="Xiang X."/>
            <person name="Song Q."/>
            <person name="Yuan D."/>
            <person name="Jin S."/>
            <person name="Zhang L."/>
        </authorList>
    </citation>
    <scope>NUCLEOTIDE SEQUENCE [LARGE SCALE GENOMIC DNA]</scope>
    <source>
        <strain evidence="1">SQ_2022a</strain>
    </source>
</reference>